<dbReference type="InterPro" id="IPR046738">
    <property type="entry name" value="DUF6788"/>
</dbReference>
<organism evidence="2 3">
    <name type="scientific">Candidatus Methylophosphatis roskildensis</name>
    <dbReference type="NCBI Taxonomy" id="2899263"/>
    <lineage>
        <taxon>Bacteria</taxon>
        <taxon>Pseudomonadati</taxon>
        <taxon>Pseudomonadota</taxon>
        <taxon>Betaproteobacteria</taxon>
        <taxon>Nitrosomonadales</taxon>
        <taxon>Sterolibacteriaceae</taxon>
        <taxon>Candidatus Methylophosphatis</taxon>
    </lineage>
</organism>
<dbReference type="Pfam" id="PF20586">
    <property type="entry name" value="DUF6788"/>
    <property type="match status" value="1"/>
</dbReference>
<accession>A0A9D7E2U1</accession>
<gene>
    <name evidence="2" type="ORF">IPH26_07530</name>
</gene>
<sequence length="116" mass="13251">MPRKPETIIKQARQRIARIRETLGDVDYLCSGTLLQRTKVCGKAGCRCAQDPNARHGPYFEWGHMQGGKLVHRAVSPEQAAILRLAIDNYRNVKQLLRDWEVETERLIDAEAPREA</sequence>
<reference evidence="2" key="1">
    <citation type="submission" date="2020-10" db="EMBL/GenBank/DDBJ databases">
        <title>Connecting structure to function with the recovery of over 1000 high-quality activated sludge metagenome-assembled genomes encoding full-length rRNA genes using long-read sequencing.</title>
        <authorList>
            <person name="Singleton C.M."/>
            <person name="Petriglieri F."/>
            <person name="Kristensen J.M."/>
            <person name="Kirkegaard R.H."/>
            <person name="Michaelsen T.Y."/>
            <person name="Andersen M.H."/>
            <person name="Karst S.M."/>
            <person name="Dueholm M.S."/>
            <person name="Nielsen P.H."/>
            <person name="Albertsen M."/>
        </authorList>
    </citation>
    <scope>NUCLEOTIDE SEQUENCE</scope>
    <source>
        <strain evidence="2">Bjer_18-Q3-R1-45_BAT3C.347</strain>
    </source>
</reference>
<dbReference type="EMBL" id="JADJEV010000003">
    <property type="protein sequence ID" value="MBK6972801.1"/>
    <property type="molecule type" value="Genomic_DNA"/>
</dbReference>
<evidence type="ECO:0000313" key="2">
    <source>
        <dbReference type="EMBL" id="MBK6972801.1"/>
    </source>
</evidence>
<dbReference type="AlphaFoldDB" id="A0A9D7E2U1"/>
<protein>
    <recommendedName>
        <fullName evidence="1">DUF6788 domain-containing protein</fullName>
    </recommendedName>
</protein>
<comment type="caution">
    <text evidence="2">The sequence shown here is derived from an EMBL/GenBank/DDBJ whole genome shotgun (WGS) entry which is preliminary data.</text>
</comment>
<name>A0A9D7E2U1_9PROT</name>
<evidence type="ECO:0000313" key="3">
    <source>
        <dbReference type="Proteomes" id="UP000807785"/>
    </source>
</evidence>
<dbReference type="Proteomes" id="UP000807785">
    <property type="component" value="Unassembled WGS sequence"/>
</dbReference>
<evidence type="ECO:0000259" key="1">
    <source>
        <dbReference type="Pfam" id="PF20586"/>
    </source>
</evidence>
<feature type="domain" description="DUF6788" evidence="1">
    <location>
        <begin position="10"/>
        <end position="80"/>
    </location>
</feature>
<proteinExistence type="predicted"/>